<proteinExistence type="predicted"/>
<evidence type="ECO:0000313" key="2">
    <source>
        <dbReference type="EMBL" id="MDQ0382896.1"/>
    </source>
</evidence>
<gene>
    <name evidence="2" type="ORF">FB470_006890</name>
</gene>
<comment type="caution">
    <text evidence="2">The sequence shown here is derived from an EMBL/GenBank/DDBJ whole genome shotgun (WGS) entry which is preliminary data.</text>
</comment>
<dbReference type="EMBL" id="JAUSUT010000001">
    <property type="protein sequence ID" value="MDQ0382896.1"/>
    <property type="molecule type" value="Genomic_DNA"/>
</dbReference>
<feature type="region of interest" description="Disordered" evidence="1">
    <location>
        <begin position="66"/>
        <end position="111"/>
    </location>
</feature>
<organism evidence="2 3">
    <name type="scientific">Amycolatopsis thermophila</name>
    <dbReference type="NCBI Taxonomy" id="206084"/>
    <lineage>
        <taxon>Bacteria</taxon>
        <taxon>Bacillati</taxon>
        <taxon>Actinomycetota</taxon>
        <taxon>Actinomycetes</taxon>
        <taxon>Pseudonocardiales</taxon>
        <taxon>Pseudonocardiaceae</taxon>
        <taxon>Amycolatopsis</taxon>
    </lineage>
</organism>
<name>A0ABU0F702_9PSEU</name>
<sequence>MVLCHPAPDTNQAGASPDHRRLQAVCRNRMGGGDPDWLDVFEHLSAIYSTLFLDYTNVAPAATCATSRRGDRAGPRRNGLLPGPAERDPVRRPRRRGVLTWPPRRHQSPTGTAAIPCGGCGRTSGFACTRAGRCHTHGATRRRPYARRVLPRCRPGQRLPALHGPEPAQTTGDTTLTGQVRYDYMAHPREIPASYEVPIAQVRQAARAFWIAKSYRPDHSRLRVSGVLQVLTTVGVYPVIGVSGGSVSRFRLPASGH</sequence>
<evidence type="ECO:0000313" key="3">
    <source>
        <dbReference type="Proteomes" id="UP001229651"/>
    </source>
</evidence>
<feature type="compositionally biased region" description="Basic residues" evidence="1">
    <location>
        <begin position="92"/>
        <end position="107"/>
    </location>
</feature>
<dbReference type="InterPro" id="IPR025680">
    <property type="entry name" value="DddI"/>
</dbReference>
<evidence type="ECO:0000256" key="1">
    <source>
        <dbReference type="SAM" id="MobiDB-lite"/>
    </source>
</evidence>
<dbReference type="Proteomes" id="UP001229651">
    <property type="component" value="Unassembled WGS sequence"/>
</dbReference>
<dbReference type="Pfam" id="PF14430">
    <property type="entry name" value="Imm1"/>
    <property type="match status" value="1"/>
</dbReference>
<protein>
    <submittedName>
        <fullName evidence="2">Uncharacterized protein</fullName>
    </submittedName>
</protein>
<accession>A0ABU0F702</accession>
<reference evidence="2 3" key="1">
    <citation type="submission" date="2023-07" db="EMBL/GenBank/DDBJ databases">
        <title>Sequencing the genomes of 1000 actinobacteria strains.</title>
        <authorList>
            <person name="Klenk H.-P."/>
        </authorList>
    </citation>
    <scope>NUCLEOTIDE SEQUENCE [LARGE SCALE GENOMIC DNA]</scope>
    <source>
        <strain evidence="2 3">DSM 45805</strain>
    </source>
</reference>
<keyword evidence="3" id="KW-1185">Reference proteome</keyword>
<dbReference type="RefSeq" id="WP_370876722.1">
    <property type="nucleotide sequence ID" value="NZ_JAUSUT010000001.1"/>
</dbReference>